<accession>A0A5C7EJV0</accession>
<keyword evidence="2" id="KW-1185">Reference proteome</keyword>
<dbReference type="AlphaFoldDB" id="A0A5C7EJV0"/>
<sequence>MLIAVARRKPATRLKPCCDGAEFLVIPDKESCLENFDLKVFSVAIDHIQFNHTTPGMMFRCHARKLAIFVNPPPGFPGAVTRRFARLS</sequence>
<dbReference type="InParanoid" id="A0A5C7EJV0"/>
<gene>
    <name evidence="1" type="ORF">FR698_09785</name>
</gene>
<organism evidence="1 2">
    <name type="scientific">Pelomicrobium methylotrophicum</name>
    <dbReference type="NCBI Taxonomy" id="2602750"/>
    <lineage>
        <taxon>Bacteria</taxon>
        <taxon>Pseudomonadati</taxon>
        <taxon>Pseudomonadota</taxon>
        <taxon>Hydrogenophilia</taxon>
        <taxon>Hydrogenophilia incertae sedis</taxon>
        <taxon>Pelomicrobium</taxon>
    </lineage>
</organism>
<dbReference type="RefSeq" id="WP_147800019.1">
    <property type="nucleotide sequence ID" value="NZ_VPFL01000012.1"/>
</dbReference>
<dbReference type="EMBL" id="VPFL01000012">
    <property type="protein sequence ID" value="TXF11620.1"/>
    <property type="molecule type" value="Genomic_DNA"/>
</dbReference>
<protein>
    <submittedName>
        <fullName evidence="1">Uncharacterized protein</fullName>
    </submittedName>
</protein>
<name>A0A5C7EJV0_9PROT</name>
<proteinExistence type="predicted"/>
<dbReference type="Proteomes" id="UP000321201">
    <property type="component" value="Unassembled WGS sequence"/>
</dbReference>
<evidence type="ECO:0000313" key="1">
    <source>
        <dbReference type="EMBL" id="TXF11620.1"/>
    </source>
</evidence>
<evidence type="ECO:0000313" key="2">
    <source>
        <dbReference type="Proteomes" id="UP000321201"/>
    </source>
</evidence>
<reference evidence="1 2" key="1">
    <citation type="submission" date="2019-08" db="EMBL/GenBank/DDBJ databases">
        <title>Pelomicrobium methylotrophicum gen. nov., sp. nov. a moderately thermophilic, facultatively anaerobic, lithoautotrophic and methylotrophic bacterium isolated from a terrestrial mud volcano.</title>
        <authorList>
            <person name="Slobodkina G.B."/>
            <person name="Merkel A.Y."/>
            <person name="Slobodkin A.I."/>
        </authorList>
    </citation>
    <scope>NUCLEOTIDE SEQUENCE [LARGE SCALE GENOMIC DNA]</scope>
    <source>
        <strain evidence="1 2">SM250</strain>
    </source>
</reference>
<comment type="caution">
    <text evidence="1">The sequence shown here is derived from an EMBL/GenBank/DDBJ whole genome shotgun (WGS) entry which is preliminary data.</text>
</comment>